<name>A0A8J8KCX0_9BACI</name>
<accession>A0A8J8KCX0</accession>
<dbReference type="NCBIfam" id="TIGR03829">
    <property type="entry name" value="YokU_near_AblA"/>
    <property type="match status" value="1"/>
</dbReference>
<protein>
    <submittedName>
        <fullName evidence="1">YokU family protein</fullName>
    </submittedName>
</protein>
<comment type="caution">
    <text evidence="1">The sequence shown here is derived from an EMBL/GenBank/DDBJ whole genome shotgun (WGS) entry which is preliminary data.</text>
</comment>
<dbReference type="CDD" id="cd12870">
    <property type="entry name" value="MqsA"/>
    <property type="match status" value="1"/>
</dbReference>
<dbReference type="InterPro" id="IPR022451">
    <property type="entry name" value="CHP03829_YokU"/>
</dbReference>
<dbReference type="EMBL" id="JABTTE010000016">
    <property type="protein sequence ID" value="NSL52418.1"/>
    <property type="molecule type" value="Genomic_DNA"/>
</dbReference>
<dbReference type="NCBIfam" id="TIGR03831">
    <property type="entry name" value="YgiT_finger"/>
    <property type="match status" value="1"/>
</dbReference>
<dbReference type="Proteomes" id="UP000625804">
    <property type="component" value="Unassembled WGS sequence"/>
</dbReference>
<organism evidence="1 2">
    <name type="scientific">Calidifontibacillus erzurumensis</name>
    <dbReference type="NCBI Taxonomy" id="2741433"/>
    <lineage>
        <taxon>Bacteria</taxon>
        <taxon>Bacillati</taxon>
        <taxon>Bacillota</taxon>
        <taxon>Bacilli</taxon>
        <taxon>Bacillales</taxon>
        <taxon>Bacillaceae</taxon>
        <taxon>Calidifontibacillus/Schinkia group</taxon>
        <taxon>Calidifontibacillus</taxon>
    </lineage>
</organism>
<proteinExistence type="predicted"/>
<dbReference type="InterPro" id="IPR022453">
    <property type="entry name" value="Znf_MqsA-type"/>
</dbReference>
<sequence>MQCDWCQETNAIETTSTVYWELPDGSKAIEITETPSIKCPSCNMVYQMERTVEAIEDQLLLIDTKQLGKTISYDALMKIPRLLKRNYFRF</sequence>
<dbReference type="Pfam" id="PF14122">
    <property type="entry name" value="YokU"/>
    <property type="match status" value="1"/>
</dbReference>
<evidence type="ECO:0000313" key="1">
    <source>
        <dbReference type="EMBL" id="NSL52418.1"/>
    </source>
</evidence>
<dbReference type="AlphaFoldDB" id="A0A8J8KCX0"/>
<keyword evidence="2" id="KW-1185">Reference proteome</keyword>
<reference evidence="1" key="1">
    <citation type="submission" date="2020-06" db="EMBL/GenBank/DDBJ databases">
        <title>A novel thermopfilic bacterium from Erzurum, Turkey.</title>
        <authorList>
            <person name="Adiguzel A."/>
            <person name="Ay H."/>
            <person name="Baltaci M.O."/>
        </authorList>
    </citation>
    <scope>NUCLEOTIDE SEQUENCE</scope>
    <source>
        <strain evidence="1">P2</strain>
    </source>
</reference>
<gene>
    <name evidence="1" type="ORF">HR057_11705</name>
</gene>
<dbReference type="RefSeq" id="WP_173731626.1">
    <property type="nucleotide sequence ID" value="NZ_JABTTE010000016.1"/>
</dbReference>
<evidence type="ECO:0000313" key="2">
    <source>
        <dbReference type="Proteomes" id="UP000625804"/>
    </source>
</evidence>